<name>A0A0A5G3A2_9BACI</name>
<reference evidence="2 3" key="1">
    <citation type="submission" date="2013-08" db="EMBL/GenBank/DDBJ databases">
        <authorList>
            <person name="Huang J."/>
            <person name="Wang G."/>
        </authorList>
    </citation>
    <scope>NUCLEOTIDE SEQUENCE [LARGE SCALE GENOMIC DNA]</scope>
    <source>
        <strain evidence="2 3">BH030004</strain>
    </source>
</reference>
<keyword evidence="1" id="KW-0812">Transmembrane</keyword>
<proteinExistence type="predicted"/>
<dbReference type="Proteomes" id="UP000030403">
    <property type="component" value="Unassembled WGS sequence"/>
</dbReference>
<evidence type="ECO:0000313" key="3">
    <source>
        <dbReference type="Proteomes" id="UP000030403"/>
    </source>
</evidence>
<dbReference type="RefSeq" id="WP_027445114.1">
    <property type="nucleotide sequence ID" value="NZ_AULJ01000001.1"/>
</dbReference>
<sequence length="68" mass="7887">MSKLDGYMKFRLIFHSFILLFISAVIWAYSIKGFQISYIIIGTVIALDSIYGLFKLYREVKSQNKTVS</sequence>
<feature type="transmembrane region" description="Helical" evidence="1">
    <location>
        <begin position="12"/>
        <end position="30"/>
    </location>
</feature>
<keyword evidence="1" id="KW-0472">Membrane</keyword>
<dbReference type="AlphaFoldDB" id="A0A0A5G3A2"/>
<keyword evidence="1" id="KW-1133">Transmembrane helix</keyword>
<organism evidence="2 3">
    <name type="scientific">Pontibacillus marinus BH030004 = DSM 16465</name>
    <dbReference type="NCBI Taxonomy" id="1385511"/>
    <lineage>
        <taxon>Bacteria</taxon>
        <taxon>Bacillati</taxon>
        <taxon>Bacillota</taxon>
        <taxon>Bacilli</taxon>
        <taxon>Bacillales</taxon>
        <taxon>Bacillaceae</taxon>
        <taxon>Pontibacillus</taxon>
    </lineage>
</organism>
<evidence type="ECO:0000256" key="1">
    <source>
        <dbReference type="SAM" id="Phobius"/>
    </source>
</evidence>
<keyword evidence="3" id="KW-1185">Reference proteome</keyword>
<gene>
    <name evidence="2" type="ORF">N783_14080</name>
</gene>
<dbReference type="eggNOG" id="ENOG502ZMXN">
    <property type="taxonomic scope" value="Bacteria"/>
</dbReference>
<evidence type="ECO:0000313" key="2">
    <source>
        <dbReference type="EMBL" id="KGX85618.1"/>
    </source>
</evidence>
<dbReference type="EMBL" id="AVPF01000038">
    <property type="protein sequence ID" value="KGX85618.1"/>
    <property type="molecule type" value="Genomic_DNA"/>
</dbReference>
<dbReference type="STRING" id="1385511.GCA_000425225_00017"/>
<accession>A0A0A5G3A2</accession>
<protein>
    <submittedName>
        <fullName evidence="2">Uncharacterized protein</fullName>
    </submittedName>
</protein>
<feature type="transmembrane region" description="Helical" evidence="1">
    <location>
        <begin position="36"/>
        <end position="54"/>
    </location>
</feature>
<dbReference type="OrthoDB" id="2972922at2"/>
<comment type="caution">
    <text evidence="2">The sequence shown here is derived from an EMBL/GenBank/DDBJ whole genome shotgun (WGS) entry which is preliminary data.</text>
</comment>